<dbReference type="GO" id="GO:0005737">
    <property type="term" value="C:cytoplasm"/>
    <property type="evidence" value="ECO:0007669"/>
    <property type="project" value="TreeGrafter"/>
</dbReference>
<dbReference type="InterPro" id="IPR040079">
    <property type="entry name" value="Glutathione_S-Trfase"/>
</dbReference>
<feature type="domain" description="GST C-terminal" evidence="2">
    <location>
        <begin position="82"/>
        <end position="202"/>
    </location>
</feature>
<feature type="domain" description="GST N-terminal" evidence="1">
    <location>
        <begin position="1"/>
        <end position="78"/>
    </location>
</feature>
<dbReference type="OrthoDB" id="9795329at2"/>
<dbReference type="KEGG" id="mbd:MEBOL_007613"/>
<dbReference type="SUPFAM" id="SSF52833">
    <property type="entry name" value="Thioredoxin-like"/>
    <property type="match status" value="1"/>
</dbReference>
<keyword evidence="3" id="KW-0808">Transferase</keyword>
<organism evidence="3 4">
    <name type="scientific">Melittangium boletus DSM 14713</name>
    <dbReference type="NCBI Taxonomy" id="1294270"/>
    <lineage>
        <taxon>Bacteria</taxon>
        <taxon>Pseudomonadati</taxon>
        <taxon>Myxococcota</taxon>
        <taxon>Myxococcia</taxon>
        <taxon>Myxococcales</taxon>
        <taxon>Cystobacterineae</taxon>
        <taxon>Archangiaceae</taxon>
        <taxon>Melittangium</taxon>
    </lineage>
</organism>
<proteinExistence type="predicted"/>
<dbReference type="AlphaFoldDB" id="A0A250IS86"/>
<dbReference type="SFLD" id="SFLDG00358">
    <property type="entry name" value="Main_(cytGST)"/>
    <property type="match status" value="1"/>
</dbReference>
<dbReference type="SFLD" id="SFLDS00019">
    <property type="entry name" value="Glutathione_Transferase_(cytos"/>
    <property type="match status" value="1"/>
</dbReference>
<dbReference type="Pfam" id="PF13410">
    <property type="entry name" value="GST_C_2"/>
    <property type="match status" value="1"/>
</dbReference>
<dbReference type="PROSITE" id="PS50405">
    <property type="entry name" value="GST_CTER"/>
    <property type="match status" value="1"/>
</dbReference>
<name>A0A250IS86_9BACT</name>
<dbReference type="GO" id="GO:0016740">
    <property type="term" value="F:transferase activity"/>
    <property type="evidence" value="ECO:0007669"/>
    <property type="project" value="UniProtKB-KW"/>
</dbReference>
<evidence type="ECO:0000259" key="2">
    <source>
        <dbReference type="PROSITE" id="PS50405"/>
    </source>
</evidence>
<dbReference type="EMBL" id="CP022163">
    <property type="protein sequence ID" value="ATB34112.1"/>
    <property type="molecule type" value="Genomic_DNA"/>
</dbReference>
<dbReference type="Gene3D" id="1.20.1050.10">
    <property type="match status" value="1"/>
</dbReference>
<evidence type="ECO:0000259" key="1">
    <source>
        <dbReference type="PROSITE" id="PS50404"/>
    </source>
</evidence>
<dbReference type="InterPro" id="IPR004045">
    <property type="entry name" value="Glutathione_S-Trfase_N"/>
</dbReference>
<dbReference type="PROSITE" id="PS50404">
    <property type="entry name" value="GST_NTER"/>
    <property type="match status" value="1"/>
</dbReference>
<dbReference type="PANTHER" id="PTHR43968">
    <property type="match status" value="1"/>
</dbReference>
<protein>
    <submittedName>
        <fullName evidence="3">Glutathione S-transferase</fullName>
    </submittedName>
</protein>
<evidence type="ECO:0000313" key="3">
    <source>
        <dbReference type="EMBL" id="ATB34112.1"/>
    </source>
</evidence>
<evidence type="ECO:0000313" key="4">
    <source>
        <dbReference type="Proteomes" id="UP000217289"/>
    </source>
</evidence>
<dbReference type="InterPro" id="IPR036282">
    <property type="entry name" value="Glutathione-S-Trfase_C_sf"/>
</dbReference>
<reference evidence="3 4" key="1">
    <citation type="submission" date="2017-06" db="EMBL/GenBank/DDBJ databases">
        <authorList>
            <person name="Kim H.J."/>
            <person name="Triplett B.A."/>
        </authorList>
    </citation>
    <scope>NUCLEOTIDE SEQUENCE [LARGE SCALE GENOMIC DNA]</scope>
    <source>
        <strain evidence="3 4">DSM 14713</strain>
    </source>
</reference>
<sequence>MKLHGSMTSPYVRKVRVLLDEKQLPYEFVRENPRALDSQVQGLTPLGKVPVLRLDNGRTMIDSPVILEYLDGLSGEPLLPARGEARWDVLHWTSLADGLLQALVNRLLEHRRPEAQRSPETLAWEERRIARVLDALAQADTSRGFFVGDRFSLADLAVGVALEYLDFRYPHDWRARYPALGAWLATISARPSFTRTTLDTVP</sequence>
<accession>A0A250IS86</accession>
<dbReference type="Gene3D" id="3.40.30.10">
    <property type="entry name" value="Glutaredoxin"/>
    <property type="match status" value="1"/>
</dbReference>
<dbReference type="PANTHER" id="PTHR43968:SF6">
    <property type="entry name" value="GLUTATHIONE S-TRANSFERASE OMEGA"/>
    <property type="match status" value="1"/>
</dbReference>
<keyword evidence="4" id="KW-1185">Reference proteome</keyword>
<dbReference type="InterPro" id="IPR036249">
    <property type="entry name" value="Thioredoxin-like_sf"/>
</dbReference>
<dbReference type="InterPro" id="IPR050983">
    <property type="entry name" value="GST_Omega/HSP26"/>
</dbReference>
<dbReference type="SUPFAM" id="SSF47616">
    <property type="entry name" value="GST C-terminal domain-like"/>
    <property type="match status" value="1"/>
</dbReference>
<dbReference type="CDD" id="cd03205">
    <property type="entry name" value="GST_C_6"/>
    <property type="match status" value="1"/>
</dbReference>
<dbReference type="Pfam" id="PF13417">
    <property type="entry name" value="GST_N_3"/>
    <property type="match status" value="1"/>
</dbReference>
<gene>
    <name evidence="3" type="ORF">MEBOL_007613</name>
</gene>
<dbReference type="Proteomes" id="UP000217289">
    <property type="component" value="Chromosome"/>
</dbReference>
<dbReference type="InterPro" id="IPR010987">
    <property type="entry name" value="Glutathione-S-Trfase_C-like"/>
</dbReference>
<dbReference type="RefSeq" id="WP_095982056.1">
    <property type="nucleotide sequence ID" value="NZ_CP022163.1"/>
</dbReference>